<reference evidence="6 7" key="1">
    <citation type="submission" date="2015-08" db="EMBL/GenBank/DDBJ databases">
        <title>Ancestral chromatin configuration constrains chromatin evolution on differentiating sex chromosomes in Drosophila.</title>
        <authorList>
            <person name="Zhou Q."/>
            <person name="Bachtrog D."/>
        </authorList>
    </citation>
    <scope>NUCLEOTIDE SEQUENCE [LARGE SCALE GENOMIC DNA]</scope>
    <source>
        <tissue evidence="6">Whole larvae</tissue>
    </source>
</reference>
<organism evidence="6 7">
    <name type="scientific">Drosophila busckii</name>
    <name type="common">Fruit fly</name>
    <dbReference type="NCBI Taxonomy" id="30019"/>
    <lineage>
        <taxon>Eukaryota</taxon>
        <taxon>Metazoa</taxon>
        <taxon>Ecdysozoa</taxon>
        <taxon>Arthropoda</taxon>
        <taxon>Hexapoda</taxon>
        <taxon>Insecta</taxon>
        <taxon>Pterygota</taxon>
        <taxon>Neoptera</taxon>
        <taxon>Endopterygota</taxon>
        <taxon>Diptera</taxon>
        <taxon>Brachycera</taxon>
        <taxon>Muscomorpha</taxon>
        <taxon>Ephydroidea</taxon>
        <taxon>Drosophilidae</taxon>
        <taxon>Drosophila</taxon>
    </lineage>
</organism>
<dbReference type="InterPro" id="IPR024738">
    <property type="entry name" value="Hfi1/Tada1"/>
</dbReference>
<evidence type="ECO:0000256" key="5">
    <source>
        <dbReference type="ARBA" id="ARBA00023242"/>
    </source>
</evidence>
<name>A0A0M4EX40_DROBS</name>
<accession>A0A0M4EX40</accession>
<evidence type="ECO:0000313" key="7">
    <source>
        <dbReference type="Proteomes" id="UP000494163"/>
    </source>
</evidence>
<gene>
    <name evidence="6" type="ORF">Dbus_chr2Rg2379</name>
</gene>
<protein>
    <submittedName>
        <fullName evidence="6">Ada1-2</fullName>
    </submittedName>
</protein>
<evidence type="ECO:0000256" key="3">
    <source>
        <dbReference type="ARBA" id="ARBA00023015"/>
    </source>
</evidence>
<evidence type="ECO:0000313" key="6">
    <source>
        <dbReference type="EMBL" id="ALC42800.1"/>
    </source>
</evidence>
<dbReference type="GO" id="GO:0000124">
    <property type="term" value="C:SAGA complex"/>
    <property type="evidence" value="ECO:0007669"/>
    <property type="project" value="TreeGrafter"/>
</dbReference>
<dbReference type="PANTHER" id="PTHR21277:SF5">
    <property type="entry name" value="TRANSCRIPTIONAL ADAPTER 1"/>
    <property type="match status" value="1"/>
</dbReference>
<dbReference type="Proteomes" id="UP000494163">
    <property type="component" value="Chromosome 2R"/>
</dbReference>
<keyword evidence="4" id="KW-0804">Transcription</keyword>
<evidence type="ECO:0000256" key="4">
    <source>
        <dbReference type="ARBA" id="ARBA00023163"/>
    </source>
</evidence>
<keyword evidence="5" id="KW-0539">Nucleus</keyword>
<evidence type="ECO:0000256" key="2">
    <source>
        <dbReference type="ARBA" id="ARBA00010314"/>
    </source>
</evidence>
<dbReference type="OrthoDB" id="10264870at2759"/>
<comment type="similarity">
    <text evidence="2">Belongs to the TADA1 family.</text>
</comment>
<sequence>MSASSTDNVIVAKEALALALGDNWETYRLNMTHWFRNRWTKEEFDAASREILTADKIHLHNQLLLALINRIEAVTVLRPISSMRKRKSSSSNVSDLFNTGHCFMGVNQTAQLPVETNCAQHKFLPDAGFIMGRLLLGAWEIGLTSVDDNVAEYVAMAVRQMLKNLIAGIIKSRKHYKTSGDGNFYYDVGAQLRDPSLRNTVTRQKLDDAPLELDKEQQRHQLDNDILALSACEQVLPNERIVITLRDCQDALRDRNLIGSHAIYSINMERLNMMMH</sequence>
<dbReference type="OMA" id="NIMTEDQ"/>
<dbReference type="STRING" id="30019.A0A0M4EX40"/>
<dbReference type="GO" id="GO:0006357">
    <property type="term" value="P:regulation of transcription by RNA polymerase II"/>
    <property type="evidence" value="ECO:0007669"/>
    <property type="project" value="TreeGrafter"/>
</dbReference>
<dbReference type="GO" id="GO:0003713">
    <property type="term" value="F:transcription coactivator activity"/>
    <property type="evidence" value="ECO:0007669"/>
    <property type="project" value="TreeGrafter"/>
</dbReference>
<evidence type="ECO:0000256" key="1">
    <source>
        <dbReference type="ARBA" id="ARBA00004123"/>
    </source>
</evidence>
<keyword evidence="7" id="KW-1185">Reference proteome</keyword>
<dbReference type="GO" id="GO:0005634">
    <property type="term" value="C:nucleus"/>
    <property type="evidence" value="ECO:0007669"/>
    <property type="project" value="UniProtKB-SubCell"/>
</dbReference>
<dbReference type="PANTHER" id="PTHR21277">
    <property type="entry name" value="TRANSCRIPTIONAL ADAPTER 1"/>
    <property type="match status" value="1"/>
</dbReference>
<dbReference type="Pfam" id="PF12767">
    <property type="entry name" value="SAGA-Tad1"/>
    <property type="match status" value="1"/>
</dbReference>
<keyword evidence="3" id="KW-0805">Transcription regulation</keyword>
<dbReference type="CDD" id="cd22934">
    <property type="entry name" value="HFD_TADA1"/>
    <property type="match status" value="1"/>
</dbReference>
<proteinExistence type="inferred from homology"/>
<dbReference type="EMBL" id="CP012524">
    <property type="protein sequence ID" value="ALC42800.1"/>
    <property type="molecule type" value="Genomic_DNA"/>
</dbReference>
<dbReference type="AlphaFoldDB" id="A0A0M4EX40"/>
<comment type="subcellular location">
    <subcellularLocation>
        <location evidence="1">Nucleus</location>
    </subcellularLocation>
</comment>